<dbReference type="AlphaFoldDB" id="A0A921MP10"/>
<dbReference type="GO" id="GO:0016810">
    <property type="term" value="F:hydrolase activity, acting on carbon-nitrogen (but not peptide) bonds"/>
    <property type="evidence" value="ECO:0007669"/>
    <property type="project" value="InterPro"/>
</dbReference>
<feature type="domain" description="Amidohydrolase 3" evidence="1">
    <location>
        <begin position="50"/>
        <end position="516"/>
    </location>
</feature>
<reference evidence="2" key="2">
    <citation type="submission" date="2021-09" db="EMBL/GenBank/DDBJ databases">
        <authorList>
            <person name="Gilroy R."/>
        </authorList>
    </citation>
    <scope>NUCLEOTIDE SEQUENCE</scope>
    <source>
        <strain evidence="2">CHK179-5677</strain>
    </source>
</reference>
<name>A0A921MP10_9FIRM</name>
<dbReference type="InterPro" id="IPR011059">
    <property type="entry name" value="Metal-dep_hydrolase_composite"/>
</dbReference>
<dbReference type="InterPro" id="IPR032466">
    <property type="entry name" value="Metal_Hydrolase"/>
</dbReference>
<dbReference type="Gene3D" id="3.20.20.140">
    <property type="entry name" value="Metal-dependent hydrolases"/>
    <property type="match status" value="1"/>
</dbReference>
<dbReference type="SUPFAM" id="SSF51338">
    <property type="entry name" value="Composite domain of metallo-dependent hydrolases"/>
    <property type="match status" value="1"/>
</dbReference>
<accession>A0A921MP10</accession>
<dbReference type="Gene3D" id="3.10.310.70">
    <property type="match status" value="1"/>
</dbReference>
<evidence type="ECO:0000313" key="3">
    <source>
        <dbReference type="Proteomes" id="UP000760668"/>
    </source>
</evidence>
<sequence length="519" mass="56142">MNQTLFYNGTILTMEDGPAPQAVLAENGVIRAVGSLSELETLAPSAARRDLKGRTLMPAFLDPHSHLTALASTLDLCPLGSASSFGDITRLLLAFQRERNMAPDQWLIGFGYDHNVLAERSQPDRHALDGAFPHTPVLISNASGHMGAANSAALKLLNITADTPDPEGGRIGRESDGRTPSGYLEENAFIRLTSAMPGPSPEQAARNVERAEEIYLSHGITLIQDGLTDAGRCALLSAAHLKTEAVGYADLKNSPGLIDKPRIGGYKIFLDGSPQGRTAWMLEPYASSQPGQPGYCGYPIYTDGEVTGFVRTALTQGRQLLAHCNGDGAAEQYIRCCRAAQEETGLRVADIRPVMIHAQLVRREQLAEMKDLGIIPSFFAAHLWYWGDVHAENFGPGRAASISPLGWAEALGLPFTLHQDTPVIQPDMLETVWCAVNRLTRGGAVLGPELRVSPMSALRAVTVHAAYQYFREDTLGSIRPGKQADLIILSADPTAVDPMDIRSVRVLETIHRGKTVWQA</sequence>
<dbReference type="InterPro" id="IPR033932">
    <property type="entry name" value="YtcJ-like"/>
</dbReference>
<protein>
    <submittedName>
        <fullName evidence="2">Amidohydrolase</fullName>
    </submittedName>
</protein>
<evidence type="ECO:0000259" key="1">
    <source>
        <dbReference type="Pfam" id="PF07969"/>
    </source>
</evidence>
<dbReference type="RefSeq" id="WP_295368782.1">
    <property type="nucleotide sequence ID" value="NZ_DYUC01000105.1"/>
</dbReference>
<dbReference type="SUPFAM" id="SSF51556">
    <property type="entry name" value="Metallo-dependent hydrolases"/>
    <property type="match status" value="1"/>
</dbReference>
<dbReference type="PANTHER" id="PTHR22642">
    <property type="entry name" value="IMIDAZOLONEPROPIONASE"/>
    <property type="match status" value="1"/>
</dbReference>
<comment type="caution">
    <text evidence="2">The sequence shown here is derived from an EMBL/GenBank/DDBJ whole genome shotgun (WGS) entry which is preliminary data.</text>
</comment>
<dbReference type="PANTHER" id="PTHR22642:SF2">
    <property type="entry name" value="PROTEIN LONG AFTER FAR-RED 3"/>
    <property type="match status" value="1"/>
</dbReference>
<dbReference type="Pfam" id="PF07969">
    <property type="entry name" value="Amidohydro_3"/>
    <property type="match status" value="1"/>
</dbReference>
<proteinExistence type="predicted"/>
<organism evidence="2 3">
    <name type="scientific">Pseudoflavonifractor capillosus</name>
    <dbReference type="NCBI Taxonomy" id="106588"/>
    <lineage>
        <taxon>Bacteria</taxon>
        <taxon>Bacillati</taxon>
        <taxon>Bacillota</taxon>
        <taxon>Clostridia</taxon>
        <taxon>Eubacteriales</taxon>
        <taxon>Oscillospiraceae</taxon>
        <taxon>Pseudoflavonifractor</taxon>
    </lineage>
</organism>
<dbReference type="Gene3D" id="2.30.40.10">
    <property type="entry name" value="Urease, subunit C, domain 1"/>
    <property type="match status" value="1"/>
</dbReference>
<evidence type="ECO:0000313" key="2">
    <source>
        <dbReference type="EMBL" id="HJG87439.1"/>
    </source>
</evidence>
<dbReference type="InterPro" id="IPR013108">
    <property type="entry name" value="Amidohydro_3"/>
</dbReference>
<dbReference type="CDD" id="cd01300">
    <property type="entry name" value="YtcJ_like"/>
    <property type="match status" value="1"/>
</dbReference>
<dbReference type="EMBL" id="DYUC01000105">
    <property type="protein sequence ID" value="HJG87439.1"/>
    <property type="molecule type" value="Genomic_DNA"/>
</dbReference>
<reference evidence="2" key="1">
    <citation type="journal article" date="2021" name="PeerJ">
        <title>Extensive microbial diversity within the chicken gut microbiome revealed by metagenomics and culture.</title>
        <authorList>
            <person name="Gilroy R."/>
            <person name="Ravi A."/>
            <person name="Getino M."/>
            <person name="Pursley I."/>
            <person name="Horton D.L."/>
            <person name="Alikhan N.F."/>
            <person name="Baker D."/>
            <person name="Gharbi K."/>
            <person name="Hall N."/>
            <person name="Watson M."/>
            <person name="Adriaenssens E.M."/>
            <person name="Foster-Nyarko E."/>
            <person name="Jarju S."/>
            <person name="Secka A."/>
            <person name="Antonio M."/>
            <person name="Oren A."/>
            <person name="Chaudhuri R.R."/>
            <person name="La Ragione R."/>
            <person name="Hildebrand F."/>
            <person name="Pallen M.J."/>
        </authorList>
    </citation>
    <scope>NUCLEOTIDE SEQUENCE</scope>
    <source>
        <strain evidence="2">CHK179-5677</strain>
    </source>
</reference>
<dbReference type="Proteomes" id="UP000760668">
    <property type="component" value="Unassembled WGS sequence"/>
</dbReference>
<gene>
    <name evidence="2" type="ORF">K8V01_10535</name>
</gene>